<organism evidence="2 3">
    <name type="scientific">Actinoplanes utahensis</name>
    <dbReference type="NCBI Taxonomy" id="1869"/>
    <lineage>
        <taxon>Bacteria</taxon>
        <taxon>Bacillati</taxon>
        <taxon>Actinomycetota</taxon>
        <taxon>Actinomycetes</taxon>
        <taxon>Micromonosporales</taxon>
        <taxon>Micromonosporaceae</taxon>
        <taxon>Actinoplanes</taxon>
    </lineage>
</organism>
<accession>A0A0A6UE09</accession>
<dbReference type="Proteomes" id="UP000054537">
    <property type="component" value="Unassembled WGS sequence"/>
</dbReference>
<keyword evidence="1" id="KW-1133">Transmembrane helix</keyword>
<keyword evidence="3" id="KW-1185">Reference proteome</keyword>
<sequence>MWRLRGDAALIAGVIALDVGTALTTGGDAERPLLPAGLALIVTSAVALWFRYAYPYPVLVVTASTALVYYPLGFPDTPVALTLVIALYTVARDRGPRPAIGAAVALVLAFALLNGPGELA</sequence>
<feature type="non-terminal residue" evidence="2">
    <location>
        <position position="120"/>
    </location>
</feature>
<name>A0A0A6UE09_ACTUT</name>
<proteinExistence type="predicted"/>
<keyword evidence="1" id="KW-0472">Membrane</keyword>
<dbReference type="STRING" id="1869.MB27_29545"/>
<comment type="caution">
    <text evidence="2">The sequence shown here is derived from an EMBL/GenBank/DDBJ whole genome shotgun (WGS) entry which is preliminary data.</text>
</comment>
<evidence type="ECO:0000313" key="3">
    <source>
        <dbReference type="Proteomes" id="UP000054537"/>
    </source>
</evidence>
<evidence type="ECO:0008006" key="4">
    <source>
        <dbReference type="Google" id="ProtNLM"/>
    </source>
</evidence>
<feature type="transmembrane region" description="Helical" evidence="1">
    <location>
        <begin position="66"/>
        <end position="91"/>
    </location>
</feature>
<feature type="transmembrane region" description="Helical" evidence="1">
    <location>
        <begin position="32"/>
        <end position="54"/>
    </location>
</feature>
<evidence type="ECO:0000256" key="1">
    <source>
        <dbReference type="SAM" id="Phobius"/>
    </source>
</evidence>
<dbReference type="EMBL" id="JRTT01000048">
    <property type="protein sequence ID" value="KHD74265.1"/>
    <property type="molecule type" value="Genomic_DNA"/>
</dbReference>
<evidence type="ECO:0000313" key="2">
    <source>
        <dbReference type="EMBL" id="KHD74265.1"/>
    </source>
</evidence>
<gene>
    <name evidence="2" type="ORF">MB27_29545</name>
</gene>
<feature type="transmembrane region" description="Helical" evidence="1">
    <location>
        <begin position="97"/>
        <end position="115"/>
    </location>
</feature>
<reference evidence="2 3" key="1">
    <citation type="submission" date="2014-10" db="EMBL/GenBank/DDBJ databases">
        <title>Draft genome sequence of Actinoplanes utahensis NRRL 12052.</title>
        <authorList>
            <person name="Velasco-Bucheli B."/>
            <person name="del Cerro C."/>
            <person name="Hormigo D."/>
            <person name="Garcia J.L."/>
            <person name="Acebal C."/>
            <person name="Arroyo M."/>
            <person name="de la Mata I."/>
        </authorList>
    </citation>
    <scope>NUCLEOTIDE SEQUENCE [LARGE SCALE GENOMIC DNA]</scope>
    <source>
        <strain evidence="2 3">NRRL 12052</strain>
    </source>
</reference>
<keyword evidence="1" id="KW-0812">Transmembrane</keyword>
<protein>
    <recommendedName>
        <fullName evidence="4">Histidine kinase</fullName>
    </recommendedName>
</protein>
<dbReference type="AlphaFoldDB" id="A0A0A6UE09"/>